<dbReference type="PRINTS" id="PR01415">
    <property type="entry name" value="ANKYRIN"/>
</dbReference>
<dbReference type="Pfam" id="PF12796">
    <property type="entry name" value="Ank_2"/>
    <property type="match status" value="1"/>
</dbReference>
<accession>A0A382E0R1</accession>
<name>A0A382E0R1_9ZZZZ</name>
<organism evidence="4">
    <name type="scientific">marine metagenome</name>
    <dbReference type="NCBI Taxonomy" id="408172"/>
    <lineage>
        <taxon>unclassified sequences</taxon>
        <taxon>metagenomes</taxon>
        <taxon>ecological metagenomes</taxon>
    </lineage>
</organism>
<evidence type="ECO:0000256" key="2">
    <source>
        <dbReference type="ARBA" id="ARBA00023043"/>
    </source>
</evidence>
<keyword evidence="2" id="KW-0040">ANK repeat</keyword>
<keyword evidence="3" id="KW-1133">Transmembrane helix</keyword>
<sequence length="135" mass="14428">MLSKEPTSWFQTVLWILLLSFMIFGVLSGALTTKPSNPKADRALLEIAKVGNIEAVKQVVANGADVNAKDTIGYTPLHHAAFGGHKEVAELLIAKGADVNAKDKNGNMPLDAANDGNQPEIMDLLVKHGAIVRTQ</sequence>
<dbReference type="PROSITE" id="PS50088">
    <property type="entry name" value="ANK_REPEAT"/>
    <property type="match status" value="3"/>
</dbReference>
<evidence type="ECO:0000313" key="4">
    <source>
        <dbReference type="EMBL" id="SVB44055.1"/>
    </source>
</evidence>
<dbReference type="PROSITE" id="PS50297">
    <property type="entry name" value="ANK_REP_REGION"/>
    <property type="match status" value="2"/>
</dbReference>
<evidence type="ECO:0000256" key="1">
    <source>
        <dbReference type="ARBA" id="ARBA00022737"/>
    </source>
</evidence>
<feature type="transmembrane region" description="Helical" evidence="3">
    <location>
        <begin position="12"/>
        <end position="32"/>
    </location>
</feature>
<dbReference type="SMART" id="SM00248">
    <property type="entry name" value="ANK"/>
    <property type="match status" value="3"/>
</dbReference>
<dbReference type="SUPFAM" id="SSF48403">
    <property type="entry name" value="Ankyrin repeat"/>
    <property type="match status" value="1"/>
</dbReference>
<dbReference type="InterPro" id="IPR002110">
    <property type="entry name" value="Ankyrin_rpt"/>
</dbReference>
<protein>
    <submittedName>
        <fullName evidence="4">Uncharacterized protein</fullName>
    </submittedName>
</protein>
<dbReference type="Gene3D" id="1.25.40.20">
    <property type="entry name" value="Ankyrin repeat-containing domain"/>
    <property type="match status" value="1"/>
</dbReference>
<keyword evidence="3" id="KW-0812">Transmembrane</keyword>
<keyword evidence="3" id="KW-0472">Membrane</keyword>
<dbReference type="EMBL" id="UINC01042007">
    <property type="protein sequence ID" value="SVB44055.1"/>
    <property type="molecule type" value="Genomic_DNA"/>
</dbReference>
<gene>
    <name evidence="4" type="ORF">METZ01_LOCUS196909</name>
</gene>
<dbReference type="PANTHER" id="PTHR24171">
    <property type="entry name" value="ANKYRIN REPEAT DOMAIN-CONTAINING PROTEIN 39-RELATED"/>
    <property type="match status" value="1"/>
</dbReference>
<dbReference type="AlphaFoldDB" id="A0A382E0R1"/>
<reference evidence="4" key="1">
    <citation type="submission" date="2018-05" db="EMBL/GenBank/DDBJ databases">
        <authorList>
            <person name="Lanie J.A."/>
            <person name="Ng W.-L."/>
            <person name="Kazmierczak K.M."/>
            <person name="Andrzejewski T.M."/>
            <person name="Davidsen T.M."/>
            <person name="Wayne K.J."/>
            <person name="Tettelin H."/>
            <person name="Glass J.I."/>
            <person name="Rusch D."/>
            <person name="Podicherti R."/>
            <person name="Tsui H.-C.T."/>
            <person name="Winkler M.E."/>
        </authorList>
    </citation>
    <scope>NUCLEOTIDE SEQUENCE</scope>
</reference>
<dbReference type="InterPro" id="IPR036770">
    <property type="entry name" value="Ankyrin_rpt-contain_sf"/>
</dbReference>
<proteinExistence type="predicted"/>
<keyword evidence="1" id="KW-0677">Repeat</keyword>
<evidence type="ECO:0000256" key="3">
    <source>
        <dbReference type="SAM" id="Phobius"/>
    </source>
</evidence>